<protein>
    <submittedName>
        <fullName evidence="1">Uncharacterized protein</fullName>
    </submittedName>
</protein>
<name>A0A0A8ZRW3_ARUDO</name>
<organism evidence="1">
    <name type="scientific">Arundo donax</name>
    <name type="common">Giant reed</name>
    <name type="synonym">Donax arundinaceus</name>
    <dbReference type="NCBI Taxonomy" id="35708"/>
    <lineage>
        <taxon>Eukaryota</taxon>
        <taxon>Viridiplantae</taxon>
        <taxon>Streptophyta</taxon>
        <taxon>Embryophyta</taxon>
        <taxon>Tracheophyta</taxon>
        <taxon>Spermatophyta</taxon>
        <taxon>Magnoliopsida</taxon>
        <taxon>Liliopsida</taxon>
        <taxon>Poales</taxon>
        <taxon>Poaceae</taxon>
        <taxon>PACMAD clade</taxon>
        <taxon>Arundinoideae</taxon>
        <taxon>Arundineae</taxon>
        <taxon>Arundo</taxon>
    </lineage>
</organism>
<proteinExistence type="predicted"/>
<reference evidence="1" key="2">
    <citation type="journal article" date="2015" name="Data Brief">
        <title>Shoot transcriptome of the giant reed, Arundo donax.</title>
        <authorList>
            <person name="Barrero R.A."/>
            <person name="Guerrero F.D."/>
            <person name="Moolhuijzen P."/>
            <person name="Goolsby J.A."/>
            <person name="Tidwell J."/>
            <person name="Bellgard S.E."/>
            <person name="Bellgard M.I."/>
        </authorList>
    </citation>
    <scope>NUCLEOTIDE SEQUENCE</scope>
    <source>
        <tissue evidence="1">Shoot tissue taken approximately 20 cm above the soil surface</tissue>
    </source>
</reference>
<reference evidence="1" key="1">
    <citation type="submission" date="2014-09" db="EMBL/GenBank/DDBJ databases">
        <authorList>
            <person name="Magalhaes I.L.F."/>
            <person name="Oliveira U."/>
            <person name="Santos F.R."/>
            <person name="Vidigal T.H.D.A."/>
            <person name="Brescovit A.D."/>
            <person name="Santos A.J."/>
        </authorList>
    </citation>
    <scope>NUCLEOTIDE SEQUENCE</scope>
    <source>
        <tissue evidence="1">Shoot tissue taken approximately 20 cm above the soil surface</tissue>
    </source>
</reference>
<sequence length="32" mass="3752">MLLRRKPLEQRRRRIEWRDTAARTDGGGGDGK</sequence>
<dbReference type="AlphaFoldDB" id="A0A0A8ZRW3"/>
<dbReference type="EMBL" id="GBRH01260333">
    <property type="protein sequence ID" value="JAD37562.1"/>
    <property type="molecule type" value="Transcribed_RNA"/>
</dbReference>
<accession>A0A0A8ZRW3</accession>
<evidence type="ECO:0000313" key="1">
    <source>
        <dbReference type="EMBL" id="JAD37562.1"/>
    </source>
</evidence>